<dbReference type="HOGENOM" id="CLU_2732827_0_0_9"/>
<organism evidence="1 2">
    <name type="scientific">Clostridium botulinum B2 450</name>
    <dbReference type="NCBI Taxonomy" id="1379739"/>
    <lineage>
        <taxon>Bacteria</taxon>
        <taxon>Bacillati</taxon>
        <taxon>Bacillota</taxon>
        <taxon>Clostridia</taxon>
        <taxon>Eubacteriales</taxon>
        <taxon>Clostridiaceae</taxon>
        <taxon>Clostridium</taxon>
    </lineage>
</organism>
<evidence type="ECO:0000313" key="2">
    <source>
        <dbReference type="Proteomes" id="UP000032250"/>
    </source>
</evidence>
<evidence type="ECO:0000313" key="1">
    <source>
        <dbReference type="EMBL" id="KIS22038.1"/>
    </source>
</evidence>
<dbReference type="RefSeq" id="WP_043032508.1">
    <property type="nucleotide sequence ID" value="NZ_JXSU01000008.1"/>
</dbReference>
<dbReference type="AlphaFoldDB" id="A0A0D0ZTF1"/>
<dbReference type="PATRIC" id="fig|1379739.3.peg.3644"/>
<dbReference type="Proteomes" id="UP000032250">
    <property type="component" value="Unassembled WGS sequence"/>
</dbReference>
<gene>
    <name evidence="1" type="ORF">N495_16240</name>
</gene>
<protein>
    <submittedName>
        <fullName evidence="1">Uncharacterized protein</fullName>
    </submittedName>
</protein>
<proteinExistence type="predicted"/>
<accession>A0A0D0ZTF1</accession>
<comment type="caution">
    <text evidence="1">The sequence shown here is derived from an EMBL/GenBank/DDBJ whole genome shotgun (WGS) entry which is preliminary data.</text>
</comment>
<name>A0A0D0ZTF1_CLOBO</name>
<reference evidence="1 2" key="1">
    <citation type="submission" date="2014-06" db="EMBL/GenBank/DDBJ databases">
        <title>Genome characterization of distinct group I Clostridium botulinum lineages.</title>
        <authorList>
            <person name="Giordani F."/>
            <person name="Anselmo A."/>
            <person name="Fillo S."/>
            <person name="Palozzi A.M."/>
            <person name="Fortunato A."/>
            <person name="Gentile B."/>
            <person name="Ciammaruconi A."/>
            <person name="Anniballi F."/>
            <person name="De Medici D."/>
            <person name="Lista F."/>
        </authorList>
    </citation>
    <scope>NUCLEOTIDE SEQUENCE [LARGE SCALE GENOMIC DNA]</scope>
    <source>
        <strain evidence="1 2">B2 450</strain>
    </source>
</reference>
<dbReference type="EMBL" id="JXSU01000008">
    <property type="protein sequence ID" value="KIS22038.1"/>
    <property type="molecule type" value="Genomic_DNA"/>
</dbReference>
<sequence>MRKLSMMGSSKYEFNPEQFNEDVKKHREVYKKKEKEITKILEEFINQDTWQEDNFRTITKALKLLKIRYDL</sequence>